<accession>A0A2I1IFI2</accession>
<dbReference type="InterPro" id="IPR014869">
    <property type="entry name" value="GT-D"/>
</dbReference>
<gene>
    <name evidence="2" type="ORF">CYJ40_08855</name>
</gene>
<dbReference type="AlphaFoldDB" id="A0A2I1IFI2"/>
<dbReference type="Proteomes" id="UP000242755">
    <property type="component" value="Unassembled WGS sequence"/>
</dbReference>
<evidence type="ECO:0000313" key="3">
    <source>
        <dbReference type="Proteomes" id="UP000242755"/>
    </source>
</evidence>
<proteinExistence type="predicted"/>
<dbReference type="RefSeq" id="WP_101672810.1">
    <property type="nucleotide sequence ID" value="NZ_PKGO01000008.1"/>
</dbReference>
<comment type="caution">
    <text evidence="2">The sequence shown here is derived from an EMBL/GenBank/DDBJ whole genome shotgun (WGS) entry which is preliminary data.</text>
</comment>
<feature type="domain" description="Glycosyltransferase GT-D fold" evidence="1">
    <location>
        <begin position="34"/>
        <end position="235"/>
    </location>
</feature>
<evidence type="ECO:0000313" key="2">
    <source>
        <dbReference type="EMBL" id="PKY69880.1"/>
    </source>
</evidence>
<dbReference type="EMBL" id="PKGO01000008">
    <property type="protein sequence ID" value="PKY69880.1"/>
    <property type="molecule type" value="Genomic_DNA"/>
</dbReference>
<name>A0A2I1IFI2_9MICO</name>
<sequence length="247" mass="28233">MLPLYEEMRREYTPRQLGFLETVEKLADEELSFVRVGDGELKMALDLTINLEFQKNTVHLQRDLIGAIEESRDREGVLFGSPHFYRGPHWSAVWSRIWPEFKELIEPARVMGNAHVTRPIYFDVTEQEGVEAWRRVWDKKNVTIITGKSSRFELTPELFDNLASAERIDSVDKHAYKDIPRLLTLVDAAKETDLFLVALGPAGTILTAEIAKRGRRAVDVGHISSSYATSFKGAKRPEQTEFSRLAK</sequence>
<reference evidence="2 3" key="1">
    <citation type="submission" date="2017-12" db="EMBL/GenBank/DDBJ databases">
        <title>Phylogenetic diversity of female urinary microbiome.</title>
        <authorList>
            <person name="Thomas-White K."/>
            <person name="Wolfe A.J."/>
        </authorList>
    </citation>
    <scope>NUCLEOTIDE SEQUENCE [LARGE SCALE GENOMIC DNA]</scope>
    <source>
        <strain evidence="2 3">UMB0426</strain>
    </source>
</reference>
<evidence type="ECO:0000259" key="1">
    <source>
        <dbReference type="Pfam" id="PF08759"/>
    </source>
</evidence>
<protein>
    <recommendedName>
        <fullName evidence="1">Glycosyltransferase GT-D fold domain-containing protein</fullName>
    </recommendedName>
</protein>
<organism evidence="2 3">
    <name type="scientific">Brevibacterium ravenspurgense</name>
    <dbReference type="NCBI Taxonomy" id="479117"/>
    <lineage>
        <taxon>Bacteria</taxon>
        <taxon>Bacillati</taxon>
        <taxon>Actinomycetota</taxon>
        <taxon>Actinomycetes</taxon>
        <taxon>Micrococcales</taxon>
        <taxon>Brevibacteriaceae</taxon>
        <taxon>Brevibacterium</taxon>
    </lineage>
</organism>
<dbReference type="Pfam" id="PF08759">
    <property type="entry name" value="GT-D"/>
    <property type="match status" value="1"/>
</dbReference>